<evidence type="ECO:0000256" key="5">
    <source>
        <dbReference type="ARBA" id="ARBA00022989"/>
    </source>
</evidence>
<evidence type="ECO:0000313" key="11">
    <source>
        <dbReference type="Proteomes" id="UP001500274"/>
    </source>
</evidence>
<dbReference type="InterPro" id="IPR000253">
    <property type="entry name" value="FHA_dom"/>
</dbReference>
<evidence type="ECO:0000256" key="4">
    <source>
        <dbReference type="ARBA" id="ARBA00022692"/>
    </source>
</evidence>
<dbReference type="EMBL" id="BAAARI010000038">
    <property type="protein sequence ID" value="GAA2590606.1"/>
    <property type="molecule type" value="Genomic_DNA"/>
</dbReference>
<gene>
    <name evidence="10" type="ORF">GCM10009862_31170</name>
</gene>
<feature type="transmembrane region" description="Helical" evidence="8">
    <location>
        <begin position="26"/>
        <end position="59"/>
    </location>
</feature>
<evidence type="ECO:0000256" key="7">
    <source>
        <dbReference type="SAM" id="MobiDB-lite"/>
    </source>
</evidence>
<dbReference type="InterPro" id="IPR010432">
    <property type="entry name" value="RDD"/>
</dbReference>
<dbReference type="Pfam" id="PF00498">
    <property type="entry name" value="FHA"/>
    <property type="match status" value="1"/>
</dbReference>
<keyword evidence="5 8" id="KW-1133">Transmembrane helix</keyword>
<dbReference type="PANTHER" id="PTHR36115:SF6">
    <property type="entry name" value="PROLINE-RICH ANTIGEN HOMOLOG"/>
    <property type="match status" value="1"/>
</dbReference>
<keyword evidence="11" id="KW-1185">Reference proteome</keyword>
<keyword evidence="6 8" id="KW-0472">Membrane</keyword>
<dbReference type="InterPro" id="IPR051791">
    <property type="entry name" value="Pra-immunoreactive"/>
</dbReference>
<evidence type="ECO:0000256" key="8">
    <source>
        <dbReference type="SAM" id="Phobius"/>
    </source>
</evidence>
<evidence type="ECO:0000256" key="6">
    <source>
        <dbReference type="ARBA" id="ARBA00023136"/>
    </source>
</evidence>
<keyword evidence="4 8" id="KW-0812">Transmembrane</keyword>
<keyword evidence="2" id="KW-1003">Cell membrane</keyword>
<protein>
    <recommendedName>
        <fullName evidence="9">FHA domain-containing protein</fullName>
    </recommendedName>
</protein>
<dbReference type="PANTHER" id="PTHR36115">
    <property type="entry name" value="PROLINE-RICH ANTIGEN HOMOLOG-RELATED"/>
    <property type="match status" value="1"/>
</dbReference>
<accession>A0ABN3PN39</accession>
<dbReference type="CDD" id="cd00060">
    <property type="entry name" value="FHA"/>
    <property type="match status" value="1"/>
</dbReference>
<evidence type="ECO:0000256" key="2">
    <source>
        <dbReference type="ARBA" id="ARBA00022475"/>
    </source>
</evidence>
<feature type="region of interest" description="Disordered" evidence="7">
    <location>
        <begin position="168"/>
        <end position="208"/>
    </location>
</feature>
<reference evidence="10 11" key="1">
    <citation type="journal article" date="2019" name="Int. J. Syst. Evol. Microbiol.">
        <title>The Global Catalogue of Microorganisms (GCM) 10K type strain sequencing project: providing services to taxonomists for standard genome sequencing and annotation.</title>
        <authorList>
            <consortium name="The Broad Institute Genomics Platform"/>
            <consortium name="The Broad Institute Genome Sequencing Center for Infectious Disease"/>
            <person name="Wu L."/>
            <person name="Ma J."/>
        </authorList>
    </citation>
    <scope>NUCLEOTIDE SEQUENCE [LARGE SCALE GENOMIC DNA]</scope>
    <source>
        <strain evidence="10 11">JCM 16365</strain>
    </source>
</reference>
<evidence type="ECO:0000256" key="1">
    <source>
        <dbReference type="ARBA" id="ARBA00004651"/>
    </source>
</evidence>
<feature type="transmembrane region" description="Helical" evidence="8">
    <location>
        <begin position="91"/>
        <end position="111"/>
    </location>
</feature>
<proteinExistence type="predicted"/>
<dbReference type="InterPro" id="IPR008984">
    <property type="entry name" value="SMAD_FHA_dom_sf"/>
</dbReference>
<comment type="subcellular location">
    <subcellularLocation>
        <location evidence="1">Cell membrane</location>
        <topology evidence="1">Multi-pass membrane protein</topology>
    </subcellularLocation>
</comment>
<organism evidence="10 11">
    <name type="scientific">Microbacterium binotii</name>
    <dbReference type="NCBI Taxonomy" id="462710"/>
    <lineage>
        <taxon>Bacteria</taxon>
        <taxon>Bacillati</taxon>
        <taxon>Actinomycetota</taxon>
        <taxon>Actinomycetes</taxon>
        <taxon>Micrococcales</taxon>
        <taxon>Microbacteriaceae</taxon>
        <taxon>Microbacterium</taxon>
    </lineage>
</organism>
<keyword evidence="3" id="KW-0597">Phosphoprotein</keyword>
<comment type="caution">
    <text evidence="10">The sequence shown here is derived from an EMBL/GenBank/DDBJ whole genome shotgun (WGS) entry which is preliminary data.</text>
</comment>
<dbReference type="Gene3D" id="2.60.200.20">
    <property type="match status" value="1"/>
</dbReference>
<dbReference type="Pfam" id="PF06271">
    <property type="entry name" value="RDD"/>
    <property type="match status" value="1"/>
</dbReference>
<dbReference type="Proteomes" id="UP001500274">
    <property type="component" value="Unassembled WGS sequence"/>
</dbReference>
<dbReference type="SUPFAM" id="SSF49879">
    <property type="entry name" value="SMAD/FHA domain"/>
    <property type="match status" value="1"/>
</dbReference>
<evidence type="ECO:0000313" key="10">
    <source>
        <dbReference type="EMBL" id="GAA2590606.1"/>
    </source>
</evidence>
<sequence>MSLPPQFTGEPAGVGARLAAFTIDVALVVAATVTVAVVSGSAVFGLLVGAEAILALWVLQARTGSGPGKALLGLRVARLDAPYSPGAGRSFVRGLLVGIGSLVFGAGAWVVEGSASADRSGLRRSWADRAAQTVVIAVPRRPAAERRSRRRSADEIVAVPSPTVIARPWSPAPVESGRARGPIAAPAPTEPPAAPLTAPDAPPAAAAVAGWAGPTAAAPLLDQPESGERPTGELLLIFDTGQRARLPLPVAVNLGRSPEQTEPTDLLVTVTDPDSSVSKTHLRLEFDHAGLWVTDTGSTNGTELLDDDGTVAPLTPHARTFVDDDTRIRIGNRIFTVSRLIGAAS</sequence>
<dbReference type="PROSITE" id="PS50006">
    <property type="entry name" value="FHA_DOMAIN"/>
    <property type="match status" value="1"/>
</dbReference>
<name>A0ABN3PN39_9MICO</name>
<dbReference type="RefSeq" id="WP_344231054.1">
    <property type="nucleotide sequence ID" value="NZ_BAAARI010000038.1"/>
</dbReference>
<feature type="compositionally biased region" description="Low complexity" evidence="7">
    <location>
        <begin position="195"/>
        <end position="208"/>
    </location>
</feature>
<feature type="domain" description="FHA" evidence="9">
    <location>
        <begin position="252"/>
        <end position="304"/>
    </location>
</feature>
<evidence type="ECO:0000256" key="3">
    <source>
        <dbReference type="ARBA" id="ARBA00022553"/>
    </source>
</evidence>
<evidence type="ECO:0000259" key="9">
    <source>
        <dbReference type="PROSITE" id="PS50006"/>
    </source>
</evidence>